<feature type="region of interest" description="Disordered" evidence="1">
    <location>
        <begin position="114"/>
        <end position="191"/>
    </location>
</feature>
<proteinExistence type="predicted"/>
<evidence type="ECO:0000256" key="1">
    <source>
        <dbReference type="SAM" id="MobiDB-lite"/>
    </source>
</evidence>
<accession>A0A6I9YL96</accession>
<dbReference type="GeneID" id="106551432"/>
<dbReference type="AlphaFoldDB" id="A0A6I9YL96"/>
<name>A0A6I9YL96_9SAUR</name>
<feature type="compositionally biased region" description="Basic and acidic residues" evidence="1">
    <location>
        <begin position="136"/>
        <end position="147"/>
    </location>
</feature>
<keyword evidence="2" id="KW-1185">Reference proteome</keyword>
<dbReference type="KEGG" id="tsr:106551432"/>
<gene>
    <name evidence="3" type="primary">LOC106551432</name>
</gene>
<protein>
    <submittedName>
        <fullName evidence="3">Ankyrin repeat and LEM domain-containing protein 2-like</fullName>
    </submittedName>
</protein>
<sequence length="222" mass="24130">MSLEEVKNRQNAARNYSPVIAPNELPTIGTFGSSKCDILAIEQTGTIMPRTKTSIRPAEKGDPLSKNGYCSPATSEDRTGNHRRHPSQEENFQSPVGNLMDKFDQLSCQDPAVARECPSGKKTSKTWKCQGAAARKSKEVKSRKEDGDPQEALRPSAETEVRSGERKPPGALESQPETSVPGLLKTPSSNGKTKQMFLLGYERGLGAQKGGFFVDSTEGNVF</sequence>
<evidence type="ECO:0000313" key="2">
    <source>
        <dbReference type="Proteomes" id="UP000504617"/>
    </source>
</evidence>
<dbReference type="Proteomes" id="UP000504617">
    <property type="component" value="Unplaced"/>
</dbReference>
<evidence type="ECO:0000313" key="3">
    <source>
        <dbReference type="RefSeq" id="XP_013925012.1"/>
    </source>
</evidence>
<reference evidence="3" key="1">
    <citation type="submission" date="2025-08" db="UniProtKB">
        <authorList>
            <consortium name="RefSeq"/>
        </authorList>
    </citation>
    <scope>IDENTIFICATION</scope>
    <source>
        <tissue evidence="3">Skeletal muscle</tissue>
    </source>
</reference>
<dbReference type="OrthoDB" id="7446186at2759"/>
<feature type="region of interest" description="Disordered" evidence="1">
    <location>
        <begin position="47"/>
        <end position="98"/>
    </location>
</feature>
<dbReference type="RefSeq" id="XP_013925012.1">
    <property type="nucleotide sequence ID" value="XM_014069537.1"/>
</dbReference>
<organism evidence="2 3">
    <name type="scientific">Thamnophis sirtalis</name>
    <dbReference type="NCBI Taxonomy" id="35019"/>
    <lineage>
        <taxon>Eukaryota</taxon>
        <taxon>Metazoa</taxon>
        <taxon>Chordata</taxon>
        <taxon>Craniata</taxon>
        <taxon>Vertebrata</taxon>
        <taxon>Euteleostomi</taxon>
        <taxon>Lepidosauria</taxon>
        <taxon>Squamata</taxon>
        <taxon>Bifurcata</taxon>
        <taxon>Unidentata</taxon>
        <taxon>Episquamata</taxon>
        <taxon>Toxicofera</taxon>
        <taxon>Serpentes</taxon>
        <taxon>Colubroidea</taxon>
        <taxon>Colubridae</taxon>
        <taxon>Natricinae</taxon>
        <taxon>Thamnophis</taxon>
    </lineage>
</organism>
<feature type="compositionally biased region" description="Basic and acidic residues" evidence="1">
    <location>
        <begin position="157"/>
        <end position="168"/>
    </location>
</feature>